<dbReference type="InParanoid" id="G7E4J6"/>
<comment type="caution">
    <text evidence="1">The sequence shown here is derived from an EMBL/GenBank/DDBJ whole genome shotgun (WGS) entry which is preliminary data.</text>
</comment>
<evidence type="ECO:0000313" key="1">
    <source>
        <dbReference type="EMBL" id="GAA97756.1"/>
    </source>
</evidence>
<dbReference type="EMBL" id="BABT02000137">
    <property type="protein sequence ID" value="GAA97756.1"/>
    <property type="molecule type" value="Genomic_DNA"/>
</dbReference>
<reference evidence="1 2" key="1">
    <citation type="journal article" date="2011" name="J. Gen. Appl. Microbiol.">
        <title>Draft genome sequencing of the enigmatic basidiomycete Mixia osmundae.</title>
        <authorList>
            <person name="Nishida H."/>
            <person name="Nagatsuka Y."/>
            <person name="Sugiyama J."/>
        </authorList>
    </citation>
    <scope>NUCLEOTIDE SEQUENCE [LARGE SCALE GENOMIC DNA]</scope>
    <source>
        <strain evidence="2">CBS 9802 / IAM 14324 / JCM 22182 / KY 12970</strain>
    </source>
</reference>
<dbReference type="HOGENOM" id="CLU_3074261_0_0_1"/>
<organism evidence="1 2">
    <name type="scientific">Mixia osmundae (strain CBS 9802 / IAM 14324 / JCM 22182 / KY 12970)</name>
    <dbReference type="NCBI Taxonomy" id="764103"/>
    <lineage>
        <taxon>Eukaryota</taxon>
        <taxon>Fungi</taxon>
        <taxon>Dikarya</taxon>
        <taxon>Basidiomycota</taxon>
        <taxon>Pucciniomycotina</taxon>
        <taxon>Mixiomycetes</taxon>
        <taxon>Mixiales</taxon>
        <taxon>Mixiaceae</taxon>
        <taxon>Mixia</taxon>
    </lineage>
</organism>
<evidence type="ECO:0000313" key="2">
    <source>
        <dbReference type="Proteomes" id="UP000009131"/>
    </source>
</evidence>
<gene>
    <name evidence="1" type="primary">Mo04435</name>
    <name evidence="1" type="ORF">E5Q_04435</name>
</gene>
<dbReference type="Proteomes" id="UP000009131">
    <property type="component" value="Unassembled WGS sequence"/>
</dbReference>
<proteinExistence type="predicted"/>
<dbReference type="RefSeq" id="XP_014566367.1">
    <property type="nucleotide sequence ID" value="XM_014710881.1"/>
</dbReference>
<accession>G7E4J6</accession>
<keyword evidence="2" id="KW-1185">Reference proteome</keyword>
<dbReference type="AlphaFoldDB" id="G7E4J6"/>
<reference evidence="1 2" key="2">
    <citation type="journal article" date="2012" name="Open Biol.">
        <title>Characteristics of nucleosomes and linker DNA regions on the genome of the basidiomycete Mixia osmundae revealed by mono- and dinucleosome mapping.</title>
        <authorList>
            <person name="Nishida H."/>
            <person name="Kondo S."/>
            <person name="Matsumoto T."/>
            <person name="Suzuki Y."/>
            <person name="Yoshikawa H."/>
            <person name="Taylor T.D."/>
            <person name="Sugiyama J."/>
        </authorList>
    </citation>
    <scope>NUCLEOTIDE SEQUENCE [LARGE SCALE GENOMIC DNA]</scope>
    <source>
        <strain evidence="2">CBS 9802 / IAM 14324 / JCM 22182 / KY 12970</strain>
    </source>
</reference>
<protein>
    <submittedName>
        <fullName evidence="1">Uncharacterized protein</fullName>
    </submittedName>
</protein>
<feature type="non-terminal residue" evidence="1">
    <location>
        <position position="1"/>
    </location>
</feature>
<name>G7E4J6_MIXOS</name>
<sequence>HLQRPSLDSKEYQTEPSSVKTNLRFSRSVVSCTYSLAIGNPIHLYIPVTLSQT</sequence>